<accession>A0A553P3B6</accession>
<dbReference type="FunFam" id="1.10.10.10:FF:000118">
    <property type="entry name" value="40S ribosomal protein S19"/>
    <property type="match status" value="1"/>
</dbReference>
<dbReference type="SUPFAM" id="SSF46785">
    <property type="entry name" value="Winged helix' DNA-binding domain"/>
    <property type="match status" value="1"/>
</dbReference>
<dbReference type="InterPro" id="IPR036390">
    <property type="entry name" value="WH_DNA-bd_sf"/>
</dbReference>
<dbReference type="Proteomes" id="UP000318571">
    <property type="component" value="Chromosome 7"/>
</dbReference>
<dbReference type="PANTHER" id="PTHR11710:SF0">
    <property type="entry name" value="40S RIBOSOMAL PROTEIN S19"/>
    <property type="match status" value="1"/>
</dbReference>
<reference evidence="5 6" key="1">
    <citation type="journal article" date="2018" name="Nat. Ecol. Evol.">
        <title>Genomic signatures of mitonuclear coevolution across populations of Tigriopus californicus.</title>
        <authorList>
            <person name="Barreto F.S."/>
            <person name="Watson E.T."/>
            <person name="Lima T.G."/>
            <person name="Willett C.S."/>
            <person name="Edmands S."/>
            <person name="Li W."/>
            <person name="Burton R.S."/>
        </authorList>
    </citation>
    <scope>NUCLEOTIDE SEQUENCE [LARGE SCALE GENOMIC DNA]</scope>
    <source>
        <strain evidence="5 6">San Diego</strain>
    </source>
</reference>
<dbReference type="GO" id="GO:0003735">
    <property type="term" value="F:structural constituent of ribosome"/>
    <property type="evidence" value="ECO:0007669"/>
    <property type="project" value="InterPro"/>
</dbReference>
<dbReference type="InterPro" id="IPR036388">
    <property type="entry name" value="WH-like_DNA-bd_sf"/>
</dbReference>
<evidence type="ECO:0008006" key="7">
    <source>
        <dbReference type="Google" id="ProtNLM"/>
    </source>
</evidence>
<keyword evidence="2" id="KW-0689">Ribosomal protein</keyword>
<dbReference type="GO" id="GO:0000028">
    <property type="term" value="P:ribosomal small subunit assembly"/>
    <property type="evidence" value="ECO:0007669"/>
    <property type="project" value="TreeGrafter"/>
</dbReference>
<dbReference type="OrthoDB" id="428974at2759"/>
<organism evidence="5 6">
    <name type="scientific">Tigriopus californicus</name>
    <name type="common">Marine copepod</name>
    <dbReference type="NCBI Taxonomy" id="6832"/>
    <lineage>
        <taxon>Eukaryota</taxon>
        <taxon>Metazoa</taxon>
        <taxon>Ecdysozoa</taxon>
        <taxon>Arthropoda</taxon>
        <taxon>Crustacea</taxon>
        <taxon>Multicrustacea</taxon>
        <taxon>Hexanauplia</taxon>
        <taxon>Copepoda</taxon>
        <taxon>Harpacticoida</taxon>
        <taxon>Harpacticidae</taxon>
        <taxon>Tigriopus</taxon>
    </lineage>
</organism>
<protein>
    <recommendedName>
        <fullName evidence="7">40S ribosomal protein S19</fullName>
    </recommendedName>
</protein>
<proteinExistence type="inferred from homology"/>
<dbReference type="GO" id="GO:0003723">
    <property type="term" value="F:RNA binding"/>
    <property type="evidence" value="ECO:0007669"/>
    <property type="project" value="TreeGrafter"/>
</dbReference>
<feature type="region of interest" description="Disordered" evidence="4">
    <location>
        <begin position="114"/>
        <end position="143"/>
    </location>
</feature>
<evidence type="ECO:0000256" key="1">
    <source>
        <dbReference type="ARBA" id="ARBA00010014"/>
    </source>
</evidence>
<dbReference type="InterPro" id="IPR001266">
    <property type="entry name" value="Ribosomal_eS19"/>
</dbReference>
<dbReference type="Gene3D" id="1.10.10.10">
    <property type="entry name" value="Winged helix-like DNA-binding domain superfamily/Winged helix DNA-binding domain"/>
    <property type="match status" value="1"/>
</dbReference>
<keyword evidence="3" id="KW-0687">Ribonucleoprotein</keyword>
<dbReference type="InterPro" id="IPR018277">
    <property type="entry name" value="Ribosomal_eS19_CS"/>
</dbReference>
<dbReference type="AlphaFoldDB" id="A0A553P3B6"/>
<dbReference type="PANTHER" id="PTHR11710">
    <property type="entry name" value="40S RIBOSOMAL PROTEIN S19"/>
    <property type="match status" value="1"/>
</dbReference>
<name>A0A553P3B6_TIGCA</name>
<gene>
    <name evidence="5" type="ORF">TCAL_00232</name>
</gene>
<comment type="similarity">
    <text evidence="1">Belongs to the eukaryotic ribosomal protein eS19 family.</text>
</comment>
<evidence type="ECO:0000256" key="4">
    <source>
        <dbReference type="SAM" id="MobiDB-lite"/>
    </source>
</evidence>
<sequence length="143" mass="16035">MPSVSVKDVDQQKFTKGLAAFLKKSGKMKVPEWVDLVKTNVSKELAPYDEDWYFIRCASVARHIYVRSPVGVNTLTKIYGVRKNNGSKPSHWRSGSGSVARKALQSLEGMKWLEKDPSGGRRLTSQGRRDLDRIAAQVKSNKV</sequence>
<evidence type="ECO:0000256" key="2">
    <source>
        <dbReference type="ARBA" id="ARBA00022980"/>
    </source>
</evidence>
<evidence type="ECO:0000313" key="6">
    <source>
        <dbReference type="Proteomes" id="UP000318571"/>
    </source>
</evidence>
<dbReference type="GO" id="GO:0002181">
    <property type="term" value="P:cytoplasmic translation"/>
    <property type="evidence" value="ECO:0007669"/>
    <property type="project" value="UniProtKB-ARBA"/>
</dbReference>
<dbReference type="STRING" id="6832.A0A553P3B6"/>
<dbReference type="SMART" id="SM01413">
    <property type="entry name" value="Ribosomal_S19e"/>
    <property type="match status" value="1"/>
</dbReference>
<evidence type="ECO:0000313" key="5">
    <source>
        <dbReference type="EMBL" id="TRY72185.1"/>
    </source>
</evidence>
<dbReference type="PROSITE" id="PS00628">
    <property type="entry name" value="RIBOSOMAL_S19E"/>
    <property type="match status" value="1"/>
</dbReference>
<dbReference type="OMA" id="WAPFVKT"/>
<dbReference type="Pfam" id="PF01090">
    <property type="entry name" value="Ribosomal_S19e"/>
    <property type="match status" value="1"/>
</dbReference>
<dbReference type="EMBL" id="VCGU01000008">
    <property type="protein sequence ID" value="TRY72185.1"/>
    <property type="molecule type" value="Genomic_DNA"/>
</dbReference>
<comment type="caution">
    <text evidence="5">The sequence shown here is derived from an EMBL/GenBank/DDBJ whole genome shotgun (WGS) entry which is preliminary data.</text>
</comment>
<keyword evidence="6" id="KW-1185">Reference proteome</keyword>
<evidence type="ECO:0000256" key="3">
    <source>
        <dbReference type="ARBA" id="ARBA00023274"/>
    </source>
</evidence>
<dbReference type="GO" id="GO:0022627">
    <property type="term" value="C:cytosolic small ribosomal subunit"/>
    <property type="evidence" value="ECO:0007669"/>
    <property type="project" value="TreeGrafter"/>
</dbReference>